<feature type="region of interest" description="Disordered" evidence="2">
    <location>
        <begin position="115"/>
        <end position="187"/>
    </location>
</feature>
<sequence>EAAEEDPEVVGLGVGDHGVEVLSEGGAASLAKAIGGTGRRYMVKEVGDVVGRGAGGWARDRCHMREEGVKALPDRNDLSSSSMSYLKVCAPSLRGTQRYDSFFSCQDQTDLDPVCVSSNGRHPPALPAPTLPDIRGIGRNPASGARSSNNFKRDNRRREGMSETRKRARTGNEEEACAPAAKNPQSPESTCVAAAVAKIAELQAELEALKESHSVVVNELNGKVDALQTKNESLTSALQWAYAVEEIPPQHWLGRGYSEEYADAMENLLDGVKQSIKDLRMGTVFNSELDENAVKIMFDLLDEDEEDNRILADHDESLMPYWKELASALNHWSDYHANGKYLGVLICFIELPKAVLDILRPAFERSRIKTLCLSNSRLSGDMAEFTRKVLQTNHLVTEVGFADIRFSREDVKAVCGAIKSRNAGNQFIKGLGMAKCFENGIDTQTLKTILASITTSRTGNVVLKLSHNGMSSREAAIIGEFLNSNSCLSELDSAYNQLNDADAAVLSNALSVNTRLEKISVKNNRMTENGRLAFLRAVFDISSLSSCAASNHTCRVHGLERDISVVNRYESFSLNKWSKIFSMLALSSEDSFINTSLLRGVPAQLVPLILDRCNDVGCIDNTQALTNIYLELTNTTRSQKHDVWDSLGETKSLNCIYNLVRSWAVPSIFV</sequence>
<keyword evidence="1" id="KW-0175">Coiled coil</keyword>
<evidence type="ECO:0000256" key="2">
    <source>
        <dbReference type="SAM" id="MobiDB-lite"/>
    </source>
</evidence>
<keyword evidence="4" id="KW-1185">Reference proteome</keyword>
<dbReference type="InterPro" id="IPR052394">
    <property type="entry name" value="LRR-containing"/>
</dbReference>
<dbReference type="PANTHER" id="PTHR24114">
    <property type="entry name" value="LEUCINE RICH REPEAT FAMILY PROTEIN"/>
    <property type="match status" value="1"/>
</dbReference>
<feature type="coiled-coil region" evidence="1">
    <location>
        <begin position="192"/>
        <end position="237"/>
    </location>
</feature>
<dbReference type="EMBL" id="AGNL01041653">
    <property type="protein sequence ID" value="EJK51429.1"/>
    <property type="molecule type" value="Genomic_DNA"/>
</dbReference>
<dbReference type="SUPFAM" id="SSF52047">
    <property type="entry name" value="RNI-like"/>
    <property type="match status" value="1"/>
</dbReference>
<gene>
    <name evidence="3" type="ORF">THAOC_29398</name>
</gene>
<name>K0RGJ4_THAOC</name>
<feature type="non-terminal residue" evidence="3">
    <location>
        <position position="1"/>
    </location>
</feature>
<evidence type="ECO:0000256" key="1">
    <source>
        <dbReference type="SAM" id="Coils"/>
    </source>
</evidence>
<dbReference type="Gene3D" id="3.80.10.10">
    <property type="entry name" value="Ribonuclease Inhibitor"/>
    <property type="match status" value="1"/>
</dbReference>
<comment type="caution">
    <text evidence="3">The sequence shown here is derived from an EMBL/GenBank/DDBJ whole genome shotgun (WGS) entry which is preliminary data.</text>
</comment>
<organism evidence="3 4">
    <name type="scientific">Thalassiosira oceanica</name>
    <name type="common">Marine diatom</name>
    <dbReference type="NCBI Taxonomy" id="159749"/>
    <lineage>
        <taxon>Eukaryota</taxon>
        <taxon>Sar</taxon>
        <taxon>Stramenopiles</taxon>
        <taxon>Ochrophyta</taxon>
        <taxon>Bacillariophyta</taxon>
        <taxon>Coscinodiscophyceae</taxon>
        <taxon>Thalassiosirophycidae</taxon>
        <taxon>Thalassiosirales</taxon>
        <taxon>Thalassiosiraceae</taxon>
        <taxon>Thalassiosira</taxon>
    </lineage>
</organism>
<proteinExistence type="predicted"/>
<dbReference type="PANTHER" id="PTHR24114:SF2">
    <property type="entry name" value="F-BOX DOMAIN-CONTAINING PROTEIN-RELATED"/>
    <property type="match status" value="1"/>
</dbReference>
<evidence type="ECO:0000313" key="4">
    <source>
        <dbReference type="Proteomes" id="UP000266841"/>
    </source>
</evidence>
<dbReference type="Proteomes" id="UP000266841">
    <property type="component" value="Unassembled WGS sequence"/>
</dbReference>
<protein>
    <submittedName>
        <fullName evidence="3">Uncharacterized protein</fullName>
    </submittedName>
</protein>
<dbReference type="InterPro" id="IPR032675">
    <property type="entry name" value="LRR_dom_sf"/>
</dbReference>
<feature type="compositionally biased region" description="Basic and acidic residues" evidence="2">
    <location>
        <begin position="151"/>
        <end position="165"/>
    </location>
</feature>
<evidence type="ECO:0000313" key="3">
    <source>
        <dbReference type="EMBL" id="EJK51429.1"/>
    </source>
</evidence>
<dbReference type="OrthoDB" id="188902at2759"/>
<dbReference type="AlphaFoldDB" id="K0RGJ4"/>
<reference evidence="3 4" key="1">
    <citation type="journal article" date="2012" name="Genome Biol.">
        <title>Genome and low-iron response of an oceanic diatom adapted to chronic iron limitation.</title>
        <authorList>
            <person name="Lommer M."/>
            <person name="Specht M."/>
            <person name="Roy A.S."/>
            <person name="Kraemer L."/>
            <person name="Andreson R."/>
            <person name="Gutowska M.A."/>
            <person name="Wolf J."/>
            <person name="Bergner S.V."/>
            <person name="Schilhabel M.B."/>
            <person name="Klostermeier U.C."/>
            <person name="Beiko R.G."/>
            <person name="Rosenstiel P."/>
            <person name="Hippler M."/>
            <person name="Laroche J."/>
        </authorList>
    </citation>
    <scope>NUCLEOTIDE SEQUENCE [LARGE SCALE GENOMIC DNA]</scope>
    <source>
        <strain evidence="3 4">CCMP1005</strain>
    </source>
</reference>
<accession>K0RGJ4</accession>